<keyword evidence="5" id="KW-0347">Helicase</keyword>
<dbReference type="InterPro" id="IPR056474">
    <property type="entry name" value="SEN1_barrel"/>
</dbReference>
<evidence type="ECO:0000256" key="4">
    <source>
        <dbReference type="ARBA" id="ARBA00022801"/>
    </source>
</evidence>
<dbReference type="GO" id="GO:0005694">
    <property type="term" value="C:chromosome"/>
    <property type="evidence" value="ECO:0007669"/>
    <property type="project" value="UniProtKB-ARBA"/>
</dbReference>
<dbReference type="InterPro" id="IPR041677">
    <property type="entry name" value="DNA2/NAM7_AAA_11"/>
</dbReference>
<evidence type="ECO:0000259" key="12">
    <source>
        <dbReference type="Pfam" id="PF13087"/>
    </source>
</evidence>
<protein>
    <submittedName>
        <fullName evidence="14">Related to SEN1 protein</fullName>
    </submittedName>
</protein>
<feature type="domain" description="DNA2/NAM7 helicase-like C-terminal" evidence="12">
    <location>
        <begin position="1601"/>
        <end position="1797"/>
    </location>
</feature>
<evidence type="ECO:0000256" key="6">
    <source>
        <dbReference type="ARBA" id="ARBA00022840"/>
    </source>
</evidence>
<feature type="compositionally biased region" description="Acidic residues" evidence="9">
    <location>
        <begin position="1021"/>
        <end position="1035"/>
    </location>
</feature>
<evidence type="ECO:0000256" key="1">
    <source>
        <dbReference type="ARBA" id="ARBA00004123"/>
    </source>
</evidence>
<dbReference type="OrthoDB" id="6513042at2759"/>
<sequence length="2012" mass="225923">MKEEAEIMDELQGLDGELKSFPPKAHWFCPRRRDDDDVNYDDPDEAEEEVSLETKRELIEEAKRRHEVAYKYSLILGLAPDVSGRLLHEYTLRLNELLTSCDKCVHNWHLGRKAYLKDLSEQFDEETVAALSGRLDSLDFQRLDAGLARAEKLLAAVDPPQRNQGLLAKKDTQALLALYEALCCVDYHGDDDRLAKHFDYVFEQAQNRKVLRISDILPAMARFLFSKNPIRHRFAANAWAKMTSDLTPKTFEWVVHDVLSQAIMLVANVNPNTDPQDVERFWQGFLSILERMDEGLIRHCLRGMEIQPDIYRLALQHLAANSEKIAGLVIDSLRKLLVKAPKDFWAAMGTISPATVAEQIFQSPGFEKMVQNPDTWSVFETSPAISWISVLLKSLDPVHQYDACRKMLETLFFRFQNTNKFSEQPRLACCRAGLDALHVTLQTFLTPDYQVNSTTSLIVISNIMGLVKQFQGTIIGCADLDLRGDISTPPELKQLGMVCIKDALALDCKAIYAEFHAHLNDTKVQRGTRDDSQAIWQAVLDIFRPGNLELVKYILPSLTNLTGLDILLPEDKRLPDKMPKDHIAFNKDIHQLFDNVAKVLDRLNDFSARDLNELMSNTATARILIACLISADEGISQASVETIKVMTSQETKGEAFETLLSSHLAQTLSSMQLAIVKVYKARTFGPVPYMIKNGRAILTGLCGNTGVLRVRSTFDQNEKNAVLAWWNVIWRALDVVFSSTEAWAPRVDKTTAFMQDFLRETMEFAEKLFDEHSIIASVLGEGSPSDSDSDSDKSSSEKAGNKKVLEVVCQNINGLVGMIRLRDTYLISVITSLLGKLLRSLSEYDLEVTDFATNYIRDACKRESDRGFRKTNLTAQQKAELQRALDENVGIDFVEIPKSAAIKKQSTIDSWSKSADGQQHEPRLALPAKKILPFARPQEKHLELIKAREAMAAQQQDQFKEKRRREREESKRIKDAAIAKAKALRGPTSMVQGEGSGIKGIGGVAGKDHAPARNEIMVGSSDEDSSDDDDDEDETNALVKRRKETSKKVSEYEESKRRAFKLAQEGPVKKTKIQRSAKDARARVDPDMTKLYQEILNWDIFHPSDAPPGNNECRKIDNSYVDLDLYKRTFGPLLVSEVWRSLVTAKDENNYKAVEVKVLNRVSVDKFLEVSTTMPIAYNKDLKMSERDIVLFSKDSDPLNSPQAPHCLARVDRTTRKKDTIEITYRISRDVDPGFLTSFVPNGKVYTLKICDMTTTQREFAALSSLEYYDLCPEVLEARPSPLLKYPDEKISNMSARYSLNRGQAKAILSANDNDGFTLIQGPPGSGKTKTIVAMVGALLTPTLQQQQADQARVRPPTNGKAPPPPPPPKKKLLICAPSNAAVDELVVRLMEGVQPLSGPRQKINVLRIGRSDAINAAVKSVMLDELVRVKLEGDDSDKNKLLQNRDNLHKEAGQVKERLNVIRPQMEEAQSKGEDTTLKNLRREFDQLKRRQAQLGAKIDEDKDSGMTVSRQNEISRRRFQQEIINGAHVICSTLSGSGHDMFKNLDVEFETVIIDEAAQCIELSALIPLKYGCSKCILVGDPEQLPPTVLSRSAQSFGYEQSLFVRMQKNHPKDIHLLDTQYRMHPEISRFPSAQFYQSRLVDGEGMAKMRVQPWHASTILGPYRFFDVKGVQTKQSQGHSFINVPELNAALSLYQRLKTDYSQVDFKGKIGIITSYKAQLNELKARFAQRYTDAIFEEIEFNTTDAFQGREREIIIFSCVRAKETGGIGFLGDIRRMNVGLTRAKSSLWVLGDSRALQQGRFWNALIQDAQARGRYTSENVMELFSRPTERRNQPAEPEAPLLPQPNGLPSRTMSTSSASGANNMTENRRPSTENEDEDVVMIDAPRGSEPRKPSVSSTAPKRNLLGITNVKKKTGIKQESRPSSANSSGNEMNAHGKRPREGSDDSPLPGPEKVHPREQKVDLDAALRAQQAAARPPAARPPRPPGVPPPRKRPAADPFIQRKPPPKR</sequence>
<proteinExistence type="inferred from homology"/>
<evidence type="ECO:0000256" key="9">
    <source>
        <dbReference type="SAM" id="MobiDB-lite"/>
    </source>
</evidence>
<feature type="region of interest" description="Disordered" evidence="9">
    <location>
        <begin position="779"/>
        <end position="798"/>
    </location>
</feature>
<dbReference type="Gene3D" id="3.40.50.300">
    <property type="entry name" value="P-loop containing nucleotide triphosphate hydrolases"/>
    <property type="match status" value="2"/>
</dbReference>
<accession>A0A1L7WFL2</accession>
<dbReference type="GO" id="GO:0001147">
    <property type="term" value="F:transcription termination site sequence-specific DNA binding"/>
    <property type="evidence" value="ECO:0007669"/>
    <property type="project" value="TreeGrafter"/>
</dbReference>
<evidence type="ECO:0000259" key="10">
    <source>
        <dbReference type="Pfam" id="PF12726"/>
    </source>
</evidence>
<dbReference type="STRING" id="576137.A0A1L7WFL2"/>
<dbReference type="InterPro" id="IPR016024">
    <property type="entry name" value="ARM-type_fold"/>
</dbReference>
<dbReference type="CDD" id="cd18042">
    <property type="entry name" value="DEXXQc_SETX"/>
    <property type="match status" value="1"/>
</dbReference>
<keyword evidence="4" id="KW-0378">Hydrolase</keyword>
<feature type="compositionally biased region" description="Polar residues" evidence="9">
    <location>
        <begin position="1851"/>
        <end position="1869"/>
    </location>
</feature>
<dbReference type="InterPro" id="IPR047187">
    <property type="entry name" value="SF1_C_Upf1"/>
</dbReference>
<keyword evidence="6" id="KW-0067">ATP-binding</keyword>
<feature type="region of interest" description="Disordered" evidence="9">
    <location>
        <begin position="1830"/>
        <end position="2012"/>
    </location>
</feature>
<dbReference type="FunFam" id="3.40.50.300:FF:001152">
    <property type="entry name" value="tRNA-splicing endonuclease, putative"/>
    <property type="match status" value="1"/>
</dbReference>
<feature type="domain" description="Helicase Sen1 N-terminal" evidence="10">
    <location>
        <begin position="93"/>
        <end position="831"/>
    </location>
</feature>
<dbReference type="FunFam" id="3.40.50.300:FF:000326">
    <property type="entry name" value="P-loop containing nucleoside triphosphate hydrolase"/>
    <property type="match status" value="1"/>
</dbReference>
<feature type="compositionally biased region" description="Basic and acidic residues" evidence="9">
    <location>
        <begin position="966"/>
        <end position="977"/>
    </location>
</feature>
<dbReference type="EMBL" id="FJOG01000002">
    <property type="protein sequence ID" value="CZR51539.1"/>
    <property type="molecule type" value="Genomic_DNA"/>
</dbReference>
<keyword evidence="15" id="KW-1185">Reference proteome</keyword>
<evidence type="ECO:0000256" key="8">
    <source>
        <dbReference type="SAM" id="Coils"/>
    </source>
</evidence>
<keyword evidence="3" id="KW-0547">Nucleotide-binding</keyword>
<dbReference type="InterPro" id="IPR024481">
    <property type="entry name" value="Helicase_Sen1_N"/>
</dbReference>
<dbReference type="GO" id="GO:0016787">
    <property type="term" value="F:hydrolase activity"/>
    <property type="evidence" value="ECO:0007669"/>
    <property type="project" value="UniProtKB-KW"/>
</dbReference>
<dbReference type="GO" id="GO:0006369">
    <property type="term" value="P:termination of RNA polymerase II transcription"/>
    <property type="evidence" value="ECO:0007669"/>
    <property type="project" value="TreeGrafter"/>
</dbReference>
<dbReference type="GO" id="GO:0005524">
    <property type="term" value="F:ATP binding"/>
    <property type="evidence" value="ECO:0007669"/>
    <property type="project" value="UniProtKB-KW"/>
</dbReference>
<gene>
    <name evidence="14" type="ORF">PAC_01416</name>
</gene>
<dbReference type="PANTHER" id="PTHR10887">
    <property type="entry name" value="DNA2/NAM7 HELICASE FAMILY"/>
    <property type="match status" value="1"/>
</dbReference>
<dbReference type="PANTHER" id="PTHR10887:SF495">
    <property type="entry name" value="HELICASE SENATAXIN ISOFORM X1-RELATED"/>
    <property type="match status" value="1"/>
</dbReference>
<feature type="compositionally biased region" description="Low complexity" evidence="9">
    <location>
        <begin position="1970"/>
        <end position="1981"/>
    </location>
</feature>
<evidence type="ECO:0000256" key="3">
    <source>
        <dbReference type="ARBA" id="ARBA00022741"/>
    </source>
</evidence>
<dbReference type="Pfam" id="PF23576">
    <property type="entry name" value="SEN1_barrel"/>
    <property type="match status" value="1"/>
</dbReference>
<dbReference type="Proteomes" id="UP000184330">
    <property type="component" value="Unassembled WGS sequence"/>
</dbReference>
<evidence type="ECO:0000259" key="13">
    <source>
        <dbReference type="Pfam" id="PF23576"/>
    </source>
</evidence>
<reference evidence="14 15" key="1">
    <citation type="submission" date="2016-03" db="EMBL/GenBank/DDBJ databases">
        <authorList>
            <person name="Ploux O."/>
        </authorList>
    </citation>
    <scope>NUCLEOTIDE SEQUENCE [LARGE SCALE GENOMIC DNA]</scope>
    <source>
        <strain evidence="14 15">UAMH 11012</strain>
    </source>
</reference>
<evidence type="ECO:0000256" key="5">
    <source>
        <dbReference type="ARBA" id="ARBA00022806"/>
    </source>
</evidence>
<feature type="domain" description="DNA2/NAM7 helicase helicase" evidence="11">
    <location>
        <begin position="1300"/>
        <end position="1594"/>
    </location>
</feature>
<dbReference type="Pfam" id="PF13086">
    <property type="entry name" value="AAA_11"/>
    <property type="match status" value="1"/>
</dbReference>
<feature type="compositionally biased region" description="Polar residues" evidence="9">
    <location>
        <begin position="1925"/>
        <end position="1935"/>
    </location>
</feature>
<feature type="region of interest" description="Disordered" evidence="9">
    <location>
        <begin position="1345"/>
        <end position="1372"/>
    </location>
</feature>
<keyword evidence="8" id="KW-0175">Coiled coil</keyword>
<feature type="compositionally biased region" description="Low complexity" evidence="9">
    <location>
        <begin position="1345"/>
        <end position="1361"/>
    </location>
</feature>
<dbReference type="InterPro" id="IPR041679">
    <property type="entry name" value="DNA2/NAM7-like_C"/>
</dbReference>
<name>A0A1L7WFL2_9HELO</name>
<dbReference type="CDD" id="cd18808">
    <property type="entry name" value="SF1_C_Upf1"/>
    <property type="match status" value="1"/>
</dbReference>
<feature type="compositionally biased region" description="Basic and acidic residues" evidence="9">
    <location>
        <begin position="1046"/>
        <end position="1057"/>
    </location>
</feature>
<comment type="subcellular location">
    <subcellularLocation>
        <location evidence="1">Nucleus</location>
    </subcellularLocation>
</comment>
<evidence type="ECO:0000256" key="2">
    <source>
        <dbReference type="ARBA" id="ARBA00007913"/>
    </source>
</evidence>
<feature type="domain" description="Helicase SEN1 beta-barrel" evidence="13">
    <location>
        <begin position="1150"/>
        <end position="1250"/>
    </location>
</feature>
<evidence type="ECO:0000313" key="14">
    <source>
        <dbReference type="EMBL" id="CZR51539.1"/>
    </source>
</evidence>
<dbReference type="InterPro" id="IPR027417">
    <property type="entry name" value="P-loop_NTPase"/>
</dbReference>
<dbReference type="InterPro" id="IPR045055">
    <property type="entry name" value="DNA2/NAM7-like"/>
</dbReference>
<dbReference type="Pfam" id="PF13087">
    <property type="entry name" value="AAA_12"/>
    <property type="match status" value="1"/>
</dbReference>
<comment type="similarity">
    <text evidence="2">Belongs to the DNA2/NAM7 helicase family.</text>
</comment>
<evidence type="ECO:0000259" key="11">
    <source>
        <dbReference type="Pfam" id="PF13086"/>
    </source>
</evidence>
<dbReference type="SUPFAM" id="SSF48371">
    <property type="entry name" value="ARM repeat"/>
    <property type="match status" value="1"/>
</dbReference>
<dbReference type="GO" id="GO:0004386">
    <property type="term" value="F:helicase activity"/>
    <property type="evidence" value="ECO:0007669"/>
    <property type="project" value="UniProtKB-KW"/>
</dbReference>
<organism evidence="14 15">
    <name type="scientific">Phialocephala subalpina</name>
    <dbReference type="NCBI Taxonomy" id="576137"/>
    <lineage>
        <taxon>Eukaryota</taxon>
        <taxon>Fungi</taxon>
        <taxon>Dikarya</taxon>
        <taxon>Ascomycota</taxon>
        <taxon>Pezizomycotina</taxon>
        <taxon>Leotiomycetes</taxon>
        <taxon>Helotiales</taxon>
        <taxon>Mollisiaceae</taxon>
        <taxon>Phialocephala</taxon>
        <taxon>Phialocephala fortinii species complex</taxon>
    </lineage>
</organism>
<feature type="compositionally biased region" description="Gly residues" evidence="9">
    <location>
        <begin position="994"/>
        <end position="1005"/>
    </location>
</feature>
<evidence type="ECO:0000256" key="7">
    <source>
        <dbReference type="ARBA" id="ARBA00023242"/>
    </source>
</evidence>
<feature type="coiled-coil region" evidence="8">
    <location>
        <begin position="1439"/>
        <end position="1499"/>
    </location>
</feature>
<feature type="compositionally biased region" description="Low complexity" evidence="9">
    <location>
        <begin position="1838"/>
        <end position="1849"/>
    </location>
</feature>
<dbReference type="SUPFAM" id="SSF52540">
    <property type="entry name" value="P-loop containing nucleoside triphosphate hydrolases"/>
    <property type="match status" value="1"/>
</dbReference>
<feature type="compositionally biased region" description="Pro residues" evidence="9">
    <location>
        <begin position="1982"/>
        <end position="1993"/>
    </location>
</feature>
<dbReference type="Pfam" id="PF12726">
    <property type="entry name" value="SEN1_N"/>
    <property type="match status" value="1"/>
</dbReference>
<keyword evidence="7" id="KW-0539">Nucleus</keyword>
<dbReference type="GO" id="GO:0016604">
    <property type="term" value="C:nuclear body"/>
    <property type="evidence" value="ECO:0007669"/>
    <property type="project" value="TreeGrafter"/>
</dbReference>
<evidence type="ECO:0000313" key="15">
    <source>
        <dbReference type="Proteomes" id="UP000184330"/>
    </source>
</evidence>
<feature type="compositionally biased region" description="Basic and acidic residues" evidence="9">
    <location>
        <begin position="1956"/>
        <end position="1969"/>
    </location>
</feature>
<feature type="region of interest" description="Disordered" evidence="9">
    <location>
        <begin position="953"/>
        <end position="1081"/>
    </location>
</feature>